<evidence type="ECO:0000313" key="2">
    <source>
        <dbReference type="WBParaSite" id="ACRNAN_scaffold2858.g26222.t1"/>
    </source>
</evidence>
<dbReference type="WBParaSite" id="ACRNAN_scaffold2858.g26222.t1">
    <property type="protein sequence ID" value="ACRNAN_scaffold2858.g26222.t1"/>
    <property type="gene ID" value="ACRNAN_scaffold2858.g26222"/>
</dbReference>
<organism evidence="1 2">
    <name type="scientific">Acrobeloides nanus</name>
    <dbReference type="NCBI Taxonomy" id="290746"/>
    <lineage>
        <taxon>Eukaryota</taxon>
        <taxon>Metazoa</taxon>
        <taxon>Ecdysozoa</taxon>
        <taxon>Nematoda</taxon>
        <taxon>Chromadorea</taxon>
        <taxon>Rhabditida</taxon>
        <taxon>Tylenchina</taxon>
        <taxon>Cephalobomorpha</taxon>
        <taxon>Cephaloboidea</taxon>
        <taxon>Cephalobidae</taxon>
        <taxon>Acrobeloides</taxon>
    </lineage>
</organism>
<dbReference type="AlphaFoldDB" id="A0A914DK80"/>
<evidence type="ECO:0000313" key="1">
    <source>
        <dbReference type="Proteomes" id="UP000887540"/>
    </source>
</evidence>
<keyword evidence="1" id="KW-1185">Reference proteome</keyword>
<name>A0A914DK80_9BILA</name>
<reference evidence="2" key="1">
    <citation type="submission" date="2022-11" db="UniProtKB">
        <authorList>
            <consortium name="WormBaseParasite"/>
        </authorList>
    </citation>
    <scope>IDENTIFICATION</scope>
</reference>
<protein>
    <submittedName>
        <fullName evidence="2">Uncharacterized protein</fullName>
    </submittedName>
</protein>
<dbReference type="Proteomes" id="UP000887540">
    <property type="component" value="Unplaced"/>
</dbReference>
<accession>A0A914DK80</accession>
<proteinExistence type="predicted"/>
<sequence length="134" mass="15679">MDRILMSHMNLDFVVLKTVEKEFEKYPNSLAFPDTGIKYTLLGYHGYNYQTSYFLSAFFGRIRNNKTCIQATGRCRTMYPKHASNLPNLHTVLFLHLRFLLYLSSTSFFVYHPLPSPQAQRNQLTLEEAFQNAK</sequence>